<comment type="caution">
    <text evidence="3">The sequence shown here is derived from an EMBL/GenBank/DDBJ whole genome shotgun (WGS) entry which is preliminary data.</text>
</comment>
<organism evidence="3 4">
    <name type="scientific">Pristionchus entomophagus</name>
    <dbReference type="NCBI Taxonomy" id="358040"/>
    <lineage>
        <taxon>Eukaryota</taxon>
        <taxon>Metazoa</taxon>
        <taxon>Ecdysozoa</taxon>
        <taxon>Nematoda</taxon>
        <taxon>Chromadorea</taxon>
        <taxon>Rhabditida</taxon>
        <taxon>Rhabditina</taxon>
        <taxon>Diplogasteromorpha</taxon>
        <taxon>Diplogasteroidea</taxon>
        <taxon>Neodiplogasteridae</taxon>
        <taxon>Pristionchus</taxon>
    </lineage>
</organism>
<feature type="compositionally biased region" description="Basic and acidic residues" evidence="1">
    <location>
        <begin position="192"/>
        <end position="201"/>
    </location>
</feature>
<evidence type="ECO:0000256" key="1">
    <source>
        <dbReference type="SAM" id="MobiDB-lite"/>
    </source>
</evidence>
<sequence>RSRTRSGARRTTEMTSHRETWSDAEIRTMIHFMHHFLNGRFDDYLINVEERERAKTQPSGNTVWSYLLQLQRSFDGWNLGEVCHSQSSCQSKWSKKLKMRLHEVMEMDPEKVLFIYCKLGIKLNTETYLRVKDQFSEYDTIWSGGVLKKYRKRTATVDRRTIDNVQFDIFSSSGEEEEIDSVPTPPSNSPRNEQRRVKREEEREDAVEEKRKKSTTVVKQEETNEDERKEDDVKPNRATLDSIRNHIDLPKKISILSICTLLICTLSLLSLVISVPLIVCAYHFLSDCQYPSHVVRVEF</sequence>
<keyword evidence="2" id="KW-0812">Transmembrane</keyword>
<keyword evidence="2" id="KW-0472">Membrane</keyword>
<accession>A0AAV5T6J8</accession>
<protein>
    <recommendedName>
        <fullName evidence="5">Myb-like domain-containing protein</fullName>
    </recommendedName>
</protein>
<feature type="region of interest" description="Disordered" evidence="1">
    <location>
        <begin position="173"/>
        <end position="234"/>
    </location>
</feature>
<dbReference type="AlphaFoldDB" id="A0AAV5T6J8"/>
<evidence type="ECO:0000313" key="4">
    <source>
        <dbReference type="Proteomes" id="UP001432027"/>
    </source>
</evidence>
<dbReference type="Proteomes" id="UP001432027">
    <property type="component" value="Unassembled WGS sequence"/>
</dbReference>
<gene>
    <name evidence="3" type="ORF">PENTCL1PPCAC_13320</name>
</gene>
<feature type="non-terminal residue" evidence="3">
    <location>
        <position position="1"/>
    </location>
</feature>
<dbReference type="EMBL" id="BTSX01000003">
    <property type="protein sequence ID" value="GMS91145.1"/>
    <property type="molecule type" value="Genomic_DNA"/>
</dbReference>
<evidence type="ECO:0000256" key="2">
    <source>
        <dbReference type="SAM" id="Phobius"/>
    </source>
</evidence>
<evidence type="ECO:0000313" key="3">
    <source>
        <dbReference type="EMBL" id="GMS91145.1"/>
    </source>
</evidence>
<evidence type="ECO:0008006" key="5">
    <source>
        <dbReference type="Google" id="ProtNLM"/>
    </source>
</evidence>
<keyword evidence="2" id="KW-1133">Transmembrane helix</keyword>
<reference evidence="3" key="1">
    <citation type="submission" date="2023-10" db="EMBL/GenBank/DDBJ databases">
        <title>Genome assembly of Pristionchus species.</title>
        <authorList>
            <person name="Yoshida K."/>
            <person name="Sommer R.J."/>
        </authorList>
    </citation>
    <scope>NUCLEOTIDE SEQUENCE</scope>
    <source>
        <strain evidence="3">RS0144</strain>
    </source>
</reference>
<feature type="transmembrane region" description="Helical" evidence="2">
    <location>
        <begin position="253"/>
        <end position="285"/>
    </location>
</feature>
<proteinExistence type="predicted"/>
<keyword evidence="4" id="KW-1185">Reference proteome</keyword>
<name>A0AAV5T6J8_9BILA</name>
<feature type="compositionally biased region" description="Basic and acidic residues" evidence="1">
    <location>
        <begin position="219"/>
        <end position="234"/>
    </location>
</feature>